<dbReference type="Gene3D" id="1.10.510.10">
    <property type="entry name" value="Transferase(Phosphotransferase) domain 1"/>
    <property type="match status" value="1"/>
</dbReference>
<organism evidence="7 8">
    <name type="scientific">Scomber scombrus</name>
    <name type="common">Atlantic mackerel</name>
    <name type="synonym">Scomber vernalis</name>
    <dbReference type="NCBI Taxonomy" id="13677"/>
    <lineage>
        <taxon>Eukaryota</taxon>
        <taxon>Metazoa</taxon>
        <taxon>Chordata</taxon>
        <taxon>Craniata</taxon>
        <taxon>Vertebrata</taxon>
        <taxon>Euteleostomi</taxon>
        <taxon>Actinopterygii</taxon>
        <taxon>Neopterygii</taxon>
        <taxon>Teleostei</taxon>
        <taxon>Neoteleostei</taxon>
        <taxon>Acanthomorphata</taxon>
        <taxon>Pelagiaria</taxon>
        <taxon>Scombriformes</taxon>
        <taxon>Scombridae</taxon>
        <taxon>Scomber</taxon>
    </lineage>
</organism>
<keyword evidence="7" id="KW-0238">DNA-binding</keyword>
<comment type="caution">
    <text evidence="7">The sequence shown here is derived from an EMBL/GenBank/DDBJ whole genome shotgun (WGS) entry which is preliminary data.</text>
</comment>
<keyword evidence="2" id="KW-0808">Transferase</keyword>
<evidence type="ECO:0000256" key="5">
    <source>
        <dbReference type="ARBA" id="ARBA00022840"/>
    </source>
</evidence>
<evidence type="ECO:0000259" key="6">
    <source>
        <dbReference type="PROSITE" id="PS50011"/>
    </source>
</evidence>
<dbReference type="GO" id="GO:0005634">
    <property type="term" value="C:nucleus"/>
    <property type="evidence" value="ECO:0007669"/>
    <property type="project" value="TreeGrafter"/>
</dbReference>
<dbReference type="GO" id="GO:0004674">
    <property type="term" value="F:protein serine/threonine kinase activity"/>
    <property type="evidence" value="ECO:0007669"/>
    <property type="project" value="UniProtKB-KW"/>
</dbReference>
<evidence type="ECO:0000313" key="7">
    <source>
        <dbReference type="EMBL" id="CAK6967328.1"/>
    </source>
</evidence>
<keyword evidence="7" id="KW-0371">Homeobox</keyword>
<keyword evidence="3" id="KW-0547">Nucleotide-binding</keyword>
<keyword evidence="4 7" id="KW-0418">Kinase</keyword>
<reference evidence="7 8" key="1">
    <citation type="submission" date="2024-01" db="EMBL/GenBank/DDBJ databases">
        <authorList>
            <person name="Alioto T."/>
            <person name="Alioto T."/>
            <person name="Gomez Garrido J."/>
        </authorList>
    </citation>
    <scope>NUCLEOTIDE SEQUENCE [LARGE SCALE GENOMIC DNA]</scope>
</reference>
<dbReference type="InterPro" id="IPR000719">
    <property type="entry name" value="Prot_kinase_dom"/>
</dbReference>
<evidence type="ECO:0000256" key="4">
    <source>
        <dbReference type="ARBA" id="ARBA00022777"/>
    </source>
</evidence>
<keyword evidence="1" id="KW-0723">Serine/threonine-protein kinase</keyword>
<dbReference type="GO" id="GO:0005524">
    <property type="term" value="F:ATP binding"/>
    <property type="evidence" value="ECO:0007669"/>
    <property type="project" value="UniProtKB-KW"/>
</dbReference>
<evidence type="ECO:0000313" key="8">
    <source>
        <dbReference type="Proteomes" id="UP001314229"/>
    </source>
</evidence>
<dbReference type="Proteomes" id="UP001314229">
    <property type="component" value="Unassembled WGS sequence"/>
</dbReference>
<keyword evidence="5" id="KW-0067">ATP-binding</keyword>
<dbReference type="GO" id="GO:0004713">
    <property type="term" value="F:protein tyrosine kinase activity"/>
    <property type="evidence" value="ECO:0007669"/>
    <property type="project" value="TreeGrafter"/>
</dbReference>
<dbReference type="GO" id="GO:0003677">
    <property type="term" value="F:DNA binding"/>
    <property type="evidence" value="ECO:0007669"/>
    <property type="project" value="UniProtKB-KW"/>
</dbReference>
<evidence type="ECO:0000256" key="2">
    <source>
        <dbReference type="ARBA" id="ARBA00022679"/>
    </source>
</evidence>
<dbReference type="PANTHER" id="PTHR24058">
    <property type="entry name" value="DUAL SPECIFICITY PROTEIN KINASE"/>
    <property type="match status" value="1"/>
</dbReference>
<gene>
    <name evidence="7" type="ORF">FSCOSCO3_A014453</name>
</gene>
<keyword evidence="8" id="KW-1185">Reference proteome</keyword>
<dbReference type="PANTHER" id="PTHR24058:SF17">
    <property type="entry name" value="HOMEODOMAIN INTERACTING PROTEIN KINASE, ISOFORM D"/>
    <property type="match status" value="1"/>
</dbReference>
<dbReference type="SUPFAM" id="SSF56112">
    <property type="entry name" value="Protein kinase-like (PK-like)"/>
    <property type="match status" value="1"/>
</dbReference>
<proteinExistence type="predicted"/>
<evidence type="ECO:0000256" key="1">
    <source>
        <dbReference type="ARBA" id="ARBA00022527"/>
    </source>
</evidence>
<protein>
    <submittedName>
        <fullName evidence="7">Homeodomain-interacting protein kinase 2-like isoform X3</fullName>
    </submittedName>
</protein>
<accession>A0AAV1P6I9</accession>
<name>A0AAV1P6I9_SCOSC</name>
<feature type="domain" description="Protein kinase" evidence="6">
    <location>
        <begin position="1"/>
        <end position="174"/>
    </location>
</feature>
<sequence>MKTVVVIHTKITLQNIMVVNHKETPLRVKLTDFHSAIKAAEVTHCNLMHKGEVTLDLTITETADMWSMVETLGQLEDQILDDGTQMRLYYSQKQDSTKPVWLKTADEHKAVTGFPPQNHRGSSRFSSLDDLVMLYPEAEKIREKTAFVHLLKQMTHLNHQNRFTPSEALSHCFINMSQGGG</sequence>
<dbReference type="InterPro" id="IPR011009">
    <property type="entry name" value="Kinase-like_dom_sf"/>
</dbReference>
<dbReference type="EMBL" id="CAWUFR010000103">
    <property type="protein sequence ID" value="CAK6967328.1"/>
    <property type="molecule type" value="Genomic_DNA"/>
</dbReference>
<dbReference type="PROSITE" id="PS50011">
    <property type="entry name" value="PROTEIN_KINASE_DOM"/>
    <property type="match status" value="1"/>
</dbReference>
<dbReference type="AlphaFoldDB" id="A0AAV1P6I9"/>
<evidence type="ECO:0000256" key="3">
    <source>
        <dbReference type="ARBA" id="ARBA00022741"/>
    </source>
</evidence>
<dbReference type="InterPro" id="IPR050494">
    <property type="entry name" value="Ser_Thr_dual-spec_kinase"/>
</dbReference>
<dbReference type="GO" id="GO:0005737">
    <property type="term" value="C:cytoplasm"/>
    <property type="evidence" value="ECO:0007669"/>
    <property type="project" value="TreeGrafter"/>
</dbReference>